<evidence type="ECO:0000256" key="2">
    <source>
        <dbReference type="ARBA" id="ARBA00005745"/>
    </source>
</evidence>
<dbReference type="EMBL" id="CP017606">
    <property type="protein sequence ID" value="ATW30266.1"/>
    <property type="molecule type" value="Genomic_DNA"/>
</dbReference>
<reference evidence="10" key="2">
    <citation type="submission" date="2017-11" db="EMBL/GenBank/DDBJ databases">
        <title>PacBio sequencing of new strain of the secondary endosymbiont Candidatus Hamiltonella defensa.</title>
        <authorList>
            <person name="Strand M.R."/>
            <person name="Oliver K."/>
        </authorList>
    </citation>
    <scope>NUCLEOTIDE SEQUENCE [LARGE SCALE GENOMIC DNA]</scope>
    <source>
        <strain evidence="10">A2C</strain>
    </source>
</reference>
<feature type="transmembrane region" description="Helical" evidence="7">
    <location>
        <begin position="166"/>
        <end position="192"/>
    </location>
</feature>
<dbReference type="GO" id="GO:0005886">
    <property type="term" value="C:plasma membrane"/>
    <property type="evidence" value="ECO:0007669"/>
    <property type="project" value="UniProtKB-SubCell"/>
</dbReference>
<evidence type="ECO:0000313" key="10">
    <source>
        <dbReference type="Proteomes" id="UP000230008"/>
    </source>
</evidence>
<comment type="similarity">
    <text evidence="2">Belongs to the GSP F family.</text>
</comment>
<name>A0A2D3T3A0_9ENTR</name>
<evidence type="ECO:0000313" key="9">
    <source>
        <dbReference type="EMBL" id="ATW30266.1"/>
    </source>
</evidence>
<dbReference type="InterPro" id="IPR003004">
    <property type="entry name" value="GspF/PilC"/>
</dbReference>
<dbReference type="AlphaFoldDB" id="A0A2D3T3A0"/>
<keyword evidence="3" id="KW-1003">Cell membrane</keyword>
<reference evidence="10" key="1">
    <citation type="submission" date="2016-10" db="EMBL/GenBank/DDBJ databases">
        <authorList>
            <person name="Chevignon G."/>
        </authorList>
    </citation>
    <scope>NUCLEOTIDE SEQUENCE [LARGE SCALE GENOMIC DNA]</scope>
    <source>
        <strain evidence="10">A2C</strain>
    </source>
</reference>
<dbReference type="RefSeq" id="WP_100103523.1">
    <property type="nucleotide sequence ID" value="NZ_CAWNMT010000001.1"/>
</dbReference>
<keyword evidence="6 7" id="KW-0472">Membrane</keyword>
<evidence type="ECO:0000256" key="4">
    <source>
        <dbReference type="ARBA" id="ARBA00022692"/>
    </source>
</evidence>
<dbReference type="InterPro" id="IPR018076">
    <property type="entry name" value="T2SS_GspF_dom"/>
</dbReference>
<gene>
    <name evidence="9" type="ORF">BJP41_07985</name>
</gene>
<dbReference type="PANTHER" id="PTHR30012">
    <property type="entry name" value="GENERAL SECRETION PATHWAY PROTEIN"/>
    <property type="match status" value="1"/>
</dbReference>
<evidence type="ECO:0000256" key="5">
    <source>
        <dbReference type="ARBA" id="ARBA00022989"/>
    </source>
</evidence>
<dbReference type="PANTHER" id="PTHR30012:SF0">
    <property type="entry name" value="TYPE II SECRETION SYSTEM PROTEIN F-RELATED"/>
    <property type="match status" value="1"/>
</dbReference>
<keyword evidence="5 7" id="KW-1133">Transmembrane helix</keyword>
<comment type="subcellular location">
    <subcellularLocation>
        <location evidence="1">Cell membrane</location>
        <topology evidence="1">Multi-pass membrane protein</topology>
    </subcellularLocation>
</comment>
<dbReference type="Pfam" id="PF00482">
    <property type="entry name" value="T2SSF"/>
    <property type="match status" value="2"/>
</dbReference>
<dbReference type="Proteomes" id="UP000230008">
    <property type="component" value="Chromosome"/>
</dbReference>
<dbReference type="InterPro" id="IPR042094">
    <property type="entry name" value="T2SS_GspF_sf"/>
</dbReference>
<evidence type="ECO:0000256" key="1">
    <source>
        <dbReference type="ARBA" id="ARBA00004651"/>
    </source>
</evidence>
<proteinExistence type="inferred from homology"/>
<dbReference type="Gene3D" id="1.20.81.30">
    <property type="entry name" value="Type II secretion system (T2SS), domain F"/>
    <property type="match status" value="2"/>
</dbReference>
<organism evidence="9 10">
    <name type="scientific">Candidatus Williamhamiltonella defendens</name>
    <dbReference type="NCBI Taxonomy" id="138072"/>
    <lineage>
        <taxon>Bacteria</taxon>
        <taxon>Pseudomonadati</taxon>
        <taxon>Pseudomonadota</taxon>
        <taxon>Gammaproteobacteria</taxon>
        <taxon>Enterobacterales</taxon>
        <taxon>Enterobacteriaceae</taxon>
        <taxon>aphid secondary symbionts</taxon>
        <taxon>Candidatus Williamhamiltonella</taxon>
    </lineage>
</organism>
<evidence type="ECO:0000256" key="7">
    <source>
        <dbReference type="SAM" id="Phobius"/>
    </source>
</evidence>
<feature type="domain" description="Type II secretion system protein GspF" evidence="8">
    <location>
        <begin position="52"/>
        <end position="147"/>
    </location>
</feature>
<feature type="domain" description="Type II secretion system protein GspF" evidence="8">
    <location>
        <begin position="222"/>
        <end position="345"/>
    </location>
</feature>
<feature type="transmembrane region" description="Helical" evidence="7">
    <location>
        <begin position="324"/>
        <end position="348"/>
    </location>
</feature>
<keyword evidence="4 7" id="KW-0812">Transmembrane</keyword>
<evidence type="ECO:0000256" key="6">
    <source>
        <dbReference type="ARBA" id="ARBA00023136"/>
    </source>
</evidence>
<sequence length="354" mass="39829">MNPFNRLLCQWTFNADDRADIYDNFRHYLLDGQSIQKTFDKLIINYTRRGKKPNNEIAQILKECAAHFEEGTPLSEALKAWFPEQEISVIEACHIAGRPADGFQKAIHIAHATEQLKKAIRGALLTSAYLFSLSLTILTLACVMLVPLLLESVPLVQWSLAQKGVYYFYLFLISYGGWLFIGLVLTCILIVYSFPRWVGKRRFYADKFPPYSFYKGIQGSTFVTSVSALMSSNIPVKNALIKMRDLSQSPWLIEKINAALARLADGEENLGAALDTAGYEFPSEDAIIKMHSVFETSNQEGALERFGERLLETTLMQVERQGHVIKLVSMFGGAVSTVGIVGIMYSLIEIAFHF</sequence>
<evidence type="ECO:0000256" key="3">
    <source>
        <dbReference type="ARBA" id="ARBA00022475"/>
    </source>
</evidence>
<evidence type="ECO:0000259" key="8">
    <source>
        <dbReference type="Pfam" id="PF00482"/>
    </source>
</evidence>
<feature type="transmembrane region" description="Helical" evidence="7">
    <location>
        <begin position="123"/>
        <end position="146"/>
    </location>
</feature>
<protein>
    <submittedName>
        <fullName evidence="9">Pilus assembly protein PilR</fullName>
    </submittedName>
</protein>
<accession>A0A2D3T3A0</accession>